<comment type="caution">
    <text evidence="1">The sequence shown here is derived from an EMBL/GenBank/DDBJ whole genome shotgun (WGS) entry which is preliminary data.</text>
</comment>
<sequence length="14" mass="1466">MSKGVTFNGIEAIV</sequence>
<keyword evidence="2" id="KW-1185">Reference proteome</keyword>
<evidence type="ECO:0000313" key="1">
    <source>
        <dbReference type="EMBL" id="KHF97936.1"/>
    </source>
</evidence>
<name>A0A0B0MC53_GOSAR</name>
<evidence type="ECO:0000313" key="2">
    <source>
        <dbReference type="Proteomes" id="UP000032142"/>
    </source>
</evidence>
<gene>
    <name evidence="1" type="ORF">F383_37403</name>
</gene>
<proteinExistence type="predicted"/>
<dbReference type="Proteomes" id="UP000032142">
    <property type="component" value="Unassembled WGS sequence"/>
</dbReference>
<protein>
    <submittedName>
        <fullName evidence="1">Uncharacterized protein</fullName>
    </submittedName>
</protein>
<organism evidence="1 2">
    <name type="scientific">Gossypium arboreum</name>
    <name type="common">Tree cotton</name>
    <name type="synonym">Gossypium nanking</name>
    <dbReference type="NCBI Taxonomy" id="29729"/>
    <lineage>
        <taxon>Eukaryota</taxon>
        <taxon>Viridiplantae</taxon>
        <taxon>Streptophyta</taxon>
        <taxon>Embryophyta</taxon>
        <taxon>Tracheophyta</taxon>
        <taxon>Spermatophyta</taxon>
        <taxon>Magnoliopsida</taxon>
        <taxon>eudicotyledons</taxon>
        <taxon>Gunneridae</taxon>
        <taxon>Pentapetalae</taxon>
        <taxon>rosids</taxon>
        <taxon>malvids</taxon>
        <taxon>Malvales</taxon>
        <taxon>Malvaceae</taxon>
        <taxon>Malvoideae</taxon>
        <taxon>Gossypium</taxon>
    </lineage>
</organism>
<reference evidence="2" key="1">
    <citation type="submission" date="2014-09" db="EMBL/GenBank/DDBJ databases">
        <authorList>
            <person name="Mudge J."/>
            <person name="Ramaraj T."/>
            <person name="Lindquist I.E."/>
            <person name="Bharti A.K."/>
            <person name="Sundararajan A."/>
            <person name="Cameron C.T."/>
            <person name="Woodward J.E."/>
            <person name="May G.D."/>
            <person name="Brubaker C."/>
            <person name="Broadhvest J."/>
            <person name="Wilkins T.A."/>
        </authorList>
    </citation>
    <scope>NUCLEOTIDE SEQUENCE</scope>
    <source>
        <strain evidence="2">cv. AKA8401</strain>
    </source>
</reference>
<accession>A0A0B0MC53</accession>
<dbReference type="EMBL" id="JRRC01022378">
    <property type="protein sequence ID" value="KHF97936.1"/>
    <property type="molecule type" value="Genomic_DNA"/>
</dbReference>